<evidence type="ECO:0000256" key="7">
    <source>
        <dbReference type="ARBA" id="ARBA00023136"/>
    </source>
</evidence>
<dbReference type="InterPro" id="IPR019335">
    <property type="entry name" value="COG7"/>
</dbReference>
<keyword evidence="7" id="KW-0472">Membrane</keyword>
<evidence type="ECO:0000256" key="2">
    <source>
        <dbReference type="ARBA" id="ARBA00005831"/>
    </source>
</evidence>
<dbReference type="GO" id="GO:0007030">
    <property type="term" value="P:Golgi organization"/>
    <property type="evidence" value="ECO:0007669"/>
    <property type="project" value="TreeGrafter"/>
</dbReference>
<dbReference type="EMBL" id="MCGO01000022">
    <property type="protein sequence ID" value="ORY44369.1"/>
    <property type="molecule type" value="Genomic_DNA"/>
</dbReference>
<evidence type="ECO:0000256" key="3">
    <source>
        <dbReference type="ARBA" id="ARBA00020984"/>
    </source>
</evidence>
<keyword evidence="10" id="KW-1185">Reference proteome</keyword>
<protein>
    <recommendedName>
        <fullName evidence="3">Conserved oligomeric Golgi complex subunit 7</fullName>
    </recommendedName>
    <alternativeName>
        <fullName evidence="8">Component of oligomeric Golgi complex 7</fullName>
    </alternativeName>
</protein>
<dbReference type="AlphaFoldDB" id="A0A1Y2CBF9"/>
<evidence type="ECO:0000313" key="10">
    <source>
        <dbReference type="Proteomes" id="UP000193642"/>
    </source>
</evidence>
<evidence type="ECO:0000313" key="9">
    <source>
        <dbReference type="EMBL" id="ORY44369.1"/>
    </source>
</evidence>
<dbReference type="Pfam" id="PF10191">
    <property type="entry name" value="COG7"/>
    <property type="match status" value="2"/>
</dbReference>
<comment type="subcellular location">
    <subcellularLocation>
        <location evidence="1">Golgi apparatus membrane</location>
        <topology evidence="1">Peripheral membrane protein</topology>
    </subcellularLocation>
</comment>
<keyword evidence="5" id="KW-0653">Protein transport</keyword>
<dbReference type="STRING" id="329046.A0A1Y2CBF9"/>
<gene>
    <name evidence="9" type="ORF">BCR33DRAFT_850492</name>
</gene>
<evidence type="ECO:0000256" key="8">
    <source>
        <dbReference type="ARBA" id="ARBA00031345"/>
    </source>
</evidence>
<dbReference type="OrthoDB" id="249612at2759"/>
<evidence type="ECO:0000256" key="5">
    <source>
        <dbReference type="ARBA" id="ARBA00022927"/>
    </source>
</evidence>
<organism evidence="9 10">
    <name type="scientific">Rhizoclosmatium globosum</name>
    <dbReference type="NCBI Taxonomy" id="329046"/>
    <lineage>
        <taxon>Eukaryota</taxon>
        <taxon>Fungi</taxon>
        <taxon>Fungi incertae sedis</taxon>
        <taxon>Chytridiomycota</taxon>
        <taxon>Chytridiomycota incertae sedis</taxon>
        <taxon>Chytridiomycetes</taxon>
        <taxon>Chytridiales</taxon>
        <taxon>Chytriomycetaceae</taxon>
        <taxon>Rhizoclosmatium</taxon>
    </lineage>
</organism>
<name>A0A1Y2CBF9_9FUNG</name>
<dbReference type="GO" id="GO:0017119">
    <property type="term" value="C:Golgi transport complex"/>
    <property type="evidence" value="ECO:0007669"/>
    <property type="project" value="InterPro"/>
</dbReference>
<dbReference type="GO" id="GO:0006890">
    <property type="term" value="P:retrograde vesicle-mediated transport, Golgi to endoplasmic reticulum"/>
    <property type="evidence" value="ECO:0007669"/>
    <property type="project" value="TreeGrafter"/>
</dbReference>
<dbReference type="Proteomes" id="UP000193642">
    <property type="component" value="Unassembled WGS sequence"/>
</dbReference>
<dbReference type="PANTHER" id="PTHR21443">
    <property type="entry name" value="CONSERVED OLIGOMERIC GOLGI COMPLEX COMPONENT 7"/>
    <property type="match status" value="1"/>
</dbReference>
<accession>A0A1Y2CBF9</accession>
<sequence>MDIKARAKQWANERIALALAQKQEQVKEKDEAVSFLVTSTSLACASAAANLDRLCDDAALTLPRAAADLDFLRRDLANLRDSVEFNNNNNKTRTNDAFDGLLLLDTIRSRMQLAREALQEAENWNSLTTELETIFAAQDYSKAGLRLAEASAPSRSLLHSLQNQLETAVGPALMDAFKSHDLEKVKEYRLVFDQIQRSPEFIAYYFKTAKAPLLSYWKKLNDEIDMEDASGFLKGLQLFFDQFLVVFRQELSWSEHLFSGNSAANMIKLVHQTFNSLKPSVSVSWCINVEHELVPLIAAAAAPKKELSSTPSTAQIVSKKPSSLQIGSSATPAATVVAKVDLSTWAFPILETFSPYHQTYQSLELAHLVSCIPSLFTSSRVVTTSTAAARIAATVDALMDPVIPAVFRTVETSTLRSIDFTAGFGAEGQVSAVDSFLANVVERMEGVVGKLTALGTGDLSASAAALNEVVNFKSNKPGDLTPEDGDEFGLQGRMEDGQEWVVFELGLRYLAAIKLVQEGVTAQETPSEPPSPTKPAVPVPGATSLIKTLSSLTTKTQTTLFNLIFTPISRHITPVPTLPAWSLDKDPSAPSDATSDIPRFSLSPSVFITRVGEALLTLPQRFDMHMSNDASAVLYGMQSLPHLKPDDFSLDGEDAALELEDLIHLWITAVARSAMSLLVAKVLEIGKLGKFGARQLATDVDYIIKVVEAMDVDVLEDLVGVSEGLDGEGGVAVEGEGDVVEGKVVVARKVAKLCGVQE</sequence>
<evidence type="ECO:0000256" key="6">
    <source>
        <dbReference type="ARBA" id="ARBA00023034"/>
    </source>
</evidence>
<dbReference type="GO" id="GO:0006886">
    <property type="term" value="P:intracellular protein transport"/>
    <property type="evidence" value="ECO:0007669"/>
    <property type="project" value="InterPro"/>
</dbReference>
<evidence type="ECO:0000256" key="1">
    <source>
        <dbReference type="ARBA" id="ARBA00004395"/>
    </source>
</evidence>
<proteinExistence type="inferred from homology"/>
<comment type="caution">
    <text evidence="9">The sequence shown here is derived from an EMBL/GenBank/DDBJ whole genome shotgun (WGS) entry which is preliminary data.</text>
</comment>
<evidence type="ECO:0000256" key="4">
    <source>
        <dbReference type="ARBA" id="ARBA00022448"/>
    </source>
</evidence>
<reference evidence="9 10" key="1">
    <citation type="submission" date="2016-07" db="EMBL/GenBank/DDBJ databases">
        <title>Pervasive Adenine N6-methylation of Active Genes in Fungi.</title>
        <authorList>
            <consortium name="DOE Joint Genome Institute"/>
            <person name="Mondo S.J."/>
            <person name="Dannebaum R.O."/>
            <person name="Kuo R.C."/>
            <person name="Labutti K."/>
            <person name="Haridas S."/>
            <person name="Kuo A."/>
            <person name="Salamov A."/>
            <person name="Ahrendt S.R."/>
            <person name="Lipzen A."/>
            <person name="Sullivan W."/>
            <person name="Andreopoulos W.B."/>
            <person name="Clum A."/>
            <person name="Lindquist E."/>
            <person name="Daum C."/>
            <person name="Ramamoorthy G.K."/>
            <person name="Gryganskyi A."/>
            <person name="Culley D."/>
            <person name="Magnuson J.K."/>
            <person name="James T.Y."/>
            <person name="O'Malley M.A."/>
            <person name="Stajich J.E."/>
            <person name="Spatafora J.W."/>
            <person name="Visel A."/>
            <person name="Grigoriev I.V."/>
        </authorList>
    </citation>
    <scope>NUCLEOTIDE SEQUENCE [LARGE SCALE GENOMIC DNA]</scope>
    <source>
        <strain evidence="9 10">JEL800</strain>
    </source>
</reference>
<dbReference type="PANTHER" id="PTHR21443:SF0">
    <property type="entry name" value="CONSERVED OLIGOMERIC GOLGI COMPLEX SUBUNIT 7"/>
    <property type="match status" value="1"/>
</dbReference>
<dbReference type="GO" id="GO:0000139">
    <property type="term" value="C:Golgi membrane"/>
    <property type="evidence" value="ECO:0007669"/>
    <property type="project" value="UniProtKB-SubCell"/>
</dbReference>
<comment type="similarity">
    <text evidence="2">Belongs to the COG7 family.</text>
</comment>
<keyword evidence="4" id="KW-0813">Transport</keyword>
<keyword evidence="6" id="KW-0333">Golgi apparatus</keyword>